<dbReference type="InterPro" id="IPR002893">
    <property type="entry name" value="Znf_MYND"/>
</dbReference>
<evidence type="ECO:0000313" key="7">
    <source>
        <dbReference type="EMBL" id="CAI5713865.1"/>
    </source>
</evidence>
<proteinExistence type="predicted"/>
<keyword evidence="3" id="KW-0862">Zinc</keyword>
<dbReference type="EMBL" id="CAKLBC010000448">
    <property type="protein sequence ID" value="CAH0486471.1"/>
    <property type="molecule type" value="Genomic_DNA"/>
</dbReference>
<dbReference type="Pfam" id="PF01753">
    <property type="entry name" value="zf-MYND"/>
    <property type="match status" value="1"/>
</dbReference>
<dbReference type="PANTHER" id="PTHR12197">
    <property type="entry name" value="HISTONE-LYSINE N-METHYLTRANSFERASE SMYD"/>
    <property type="match status" value="1"/>
</dbReference>
<evidence type="ECO:0000313" key="9">
    <source>
        <dbReference type="Proteomes" id="UP001159659"/>
    </source>
</evidence>
<dbReference type="PROSITE" id="PS50865">
    <property type="entry name" value="ZF_MYND_2"/>
    <property type="match status" value="1"/>
</dbReference>
<evidence type="ECO:0000256" key="1">
    <source>
        <dbReference type="ARBA" id="ARBA00022723"/>
    </source>
</evidence>
<name>A0AAV0T398_9STRA</name>
<dbReference type="SUPFAM" id="SSF82199">
    <property type="entry name" value="SET domain"/>
    <property type="match status" value="1"/>
</dbReference>
<evidence type="ECO:0000313" key="6">
    <source>
        <dbReference type="EMBL" id="CAH0486471.1"/>
    </source>
</evidence>
<reference evidence="7" key="2">
    <citation type="submission" date="2022-12" db="EMBL/GenBank/DDBJ databases">
        <authorList>
            <person name="Webb A."/>
        </authorList>
    </citation>
    <scope>NUCLEOTIDE SEQUENCE</scope>
    <source>
        <strain evidence="7">Pf2</strain>
    </source>
</reference>
<evidence type="ECO:0000259" key="5">
    <source>
        <dbReference type="PROSITE" id="PS50865"/>
    </source>
</evidence>
<dbReference type="GO" id="GO:0008270">
    <property type="term" value="F:zinc ion binding"/>
    <property type="evidence" value="ECO:0007669"/>
    <property type="project" value="UniProtKB-KW"/>
</dbReference>
<evidence type="ECO:0000256" key="3">
    <source>
        <dbReference type="ARBA" id="ARBA00022833"/>
    </source>
</evidence>
<dbReference type="GO" id="GO:0005634">
    <property type="term" value="C:nucleus"/>
    <property type="evidence" value="ECO:0007669"/>
    <property type="project" value="TreeGrafter"/>
</dbReference>
<dbReference type="Proteomes" id="UP001159659">
    <property type="component" value="Unassembled WGS sequence"/>
</dbReference>
<gene>
    <name evidence="6" type="ORF">PFR001_LOCUS2099</name>
    <name evidence="7" type="ORF">PFR002_LOCUS2814</name>
</gene>
<keyword evidence="8" id="KW-1185">Reference proteome</keyword>
<comment type="caution">
    <text evidence="7">The sequence shown here is derived from an EMBL/GenBank/DDBJ whole genome shotgun (WGS) entry which is preliminary data.</text>
</comment>
<dbReference type="PANTHER" id="PTHR12197:SF251">
    <property type="entry name" value="EG:BACR7C10.4 PROTEIN"/>
    <property type="match status" value="1"/>
</dbReference>
<evidence type="ECO:0000313" key="8">
    <source>
        <dbReference type="Proteomes" id="UP001157938"/>
    </source>
</evidence>
<organism evidence="7 9">
    <name type="scientific">Peronospora farinosa</name>
    <dbReference type="NCBI Taxonomy" id="134698"/>
    <lineage>
        <taxon>Eukaryota</taxon>
        <taxon>Sar</taxon>
        <taxon>Stramenopiles</taxon>
        <taxon>Oomycota</taxon>
        <taxon>Peronosporomycetes</taxon>
        <taxon>Peronosporales</taxon>
        <taxon>Peronosporaceae</taxon>
        <taxon>Peronospora</taxon>
    </lineage>
</organism>
<dbReference type="SUPFAM" id="SSF144232">
    <property type="entry name" value="HIT/MYND zinc finger-like"/>
    <property type="match status" value="1"/>
</dbReference>
<evidence type="ECO:0000256" key="4">
    <source>
        <dbReference type="PROSITE-ProRule" id="PRU00134"/>
    </source>
</evidence>
<dbReference type="Proteomes" id="UP001157938">
    <property type="component" value="Unassembled WGS sequence"/>
</dbReference>
<dbReference type="CDD" id="cd20071">
    <property type="entry name" value="SET_SMYD"/>
    <property type="match status" value="1"/>
</dbReference>
<accession>A0AAV0T398</accession>
<keyword evidence="2 4" id="KW-0863">Zinc-finger</keyword>
<dbReference type="Gene3D" id="6.10.140.2220">
    <property type="match status" value="1"/>
</dbReference>
<dbReference type="InterPro" id="IPR050869">
    <property type="entry name" value="H3K4_H4K5_MeTrfase"/>
</dbReference>
<dbReference type="Gene3D" id="1.10.220.160">
    <property type="match status" value="1"/>
</dbReference>
<reference evidence="6 8" key="1">
    <citation type="submission" date="2021-11" db="EMBL/GenBank/DDBJ databases">
        <authorList>
            <person name="Islam A."/>
            <person name="Islam S."/>
            <person name="Flora M.S."/>
            <person name="Rahman M."/>
            <person name="Ziaur R.M."/>
            <person name="Epstein J.H."/>
            <person name="Hassan M."/>
            <person name="Klassen M."/>
            <person name="Woodard K."/>
            <person name="Webb A."/>
            <person name="Webby R.J."/>
            <person name="El Zowalaty M.E."/>
        </authorList>
    </citation>
    <scope>NUCLEOTIDE SEQUENCE [LARGE SCALE GENOMIC DNA]</scope>
    <source>
        <strain evidence="6">Pf1</strain>
    </source>
</reference>
<dbReference type="InterPro" id="IPR046341">
    <property type="entry name" value="SET_dom_sf"/>
</dbReference>
<dbReference type="EMBL" id="CANTFK010000328">
    <property type="protein sequence ID" value="CAI5713865.1"/>
    <property type="molecule type" value="Genomic_DNA"/>
</dbReference>
<dbReference type="Gene3D" id="2.170.270.10">
    <property type="entry name" value="SET domain"/>
    <property type="match status" value="1"/>
</dbReference>
<feature type="domain" description="MYND-type" evidence="5">
    <location>
        <begin position="159"/>
        <end position="198"/>
    </location>
</feature>
<protein>
    <recommendedName>
        <fullName evidence="5">MYND-type domain-containing protein</fullName>
    </recommendedName>
</protein>
<keyword evidence="1" id="KW-0479">Metal-binding</keyword>
<evidence type="ECO:0000256" key="2">
    <source>
        <dbReference type="ARBA" id="ARBA00022771"/>
    </source>
</evidence>
<dbReference type="AlphaFoldDB" id="A0AAV0T398"/>
<sequence length="522" mass="58476">MTTTNVLMTGISLPACCRLQQHSTASDLFSVSNTSYLLPVEILRVNSIAGLSYVVWKCTSRIPSVASSQQRNKVHSQWVSQHQVSIVYPASPDANAALGRGSHDSKFEVDNPRVELWSSQIGCIGRFTVAKQYIHLGEEAFQAVAFAVIVRQSLTHQRCHWCFALLRTKALECGDCAFTRYCSRDCLAADAELHDFQCQALRDLKRKGCDGHLGDVETIRLALAVLSMEQMVRNPQALRLLNAHNEDGDDASDVQHAAEFIVKRTNQHLDRKHVSITLQRVHCNAHPLYLDGVTCVGSGVFPDAAMALNHSCLPNVAPTFNPRTRTLAFHAIVDIPRGYAVECSYIDLLQTRKRRQELLARGFGFVCVCKRCTNEATLRNMGRDIAESEEANQVETRVMEELMQLVNSDCSSVKQRLSCLKKECASFFERNIEARFALYTVKMKLASDQNDWKRVIKTAEMLLGIWMRCGLPDNYHTTETLHMQIYRAAKHVGMTAKAEASVQRVASIRQICGYSHPDAAIK</sequence>